<reference evidence="2 3" key="1">
    <citation type="submission" date="2018-05" db="EMBL/GenBank/DDBJ databases">
        <authorList>
            <person name="Zhang Y.-J."/>
        </authorList>
    </citation>
    <scope>NUCLEOTIDE SEQUENCE [LARGE SCALE GENOMIC DNA]</scope>
    <source>
        <strain evidence="2 3">CY04</strain>
    </source>
</reference>
<dbReference type="EMBL" id="QHLQ01000029">
    <property type="protein sequence ID" value="NIZ63129.1"/>
    <property type="molecule type" value="Genomic_DNA"/>
</dbReference>
<keyword evidence="3" id="KW-1185">Reference proteome</keyword>
<accession>A0ABX0WBR1</accession>
<proteinExistence type="predicted"/>
<dbReference type="RefSeq" id="WP_167685735.1">
    <property type="nucleotide sequence ID" value="NZ_QHLQ01000029.1"/>
</dbReference>
<comment type="caution">
    <text evidence="2">The sequence shown here is derived from an EMBL/GenBank/DDBJ whole genome shotgun (WGS) entry which is preliminary data.</text>
</comment>
<feature type="compositionally biased region" description="Basic and acidic residues" evidence="1">
    <location>
        <begin position="8"/>
        <end position="21"/>
    </location>
</feature>
<sequence length="103" mass="12076">MTNNPVDLDTRRSVESKKETSLRRQSIRAFEVGQRILRRREKELNAQLRAAPAANWPEAAIKARYLIRRYAKTAEALDARHRKLIQRTLGDLERLLELEGWHS</sequence>
<organism evidence="2 3">
    <name type="scientific">Parasedimentitalea denitrificans</name>
    <dbReference type="NCBI Taxonomy" id="2211118"/>
    <lineage>
        <taxon>Bacteria</taxon>
        <taxon>Pseudomonadati</taxon>
        <taxon>Pseudomonadota</taxon>
        <taxon>Alphaproteobacteria</taxon>
        <taxon>Rhodobacterales</taxon>
        <taxon>Paracoccaceae</taxon>
        <taxon>Parasedimentitalea</taxon>
    </lineage>
</organism>
<name>A0ABX0WBR1_9RHOB</name>
<feature type="region of interest" description="Disordered" evidence="1">
    <location>
        <begin position="1"/>
        <end position="21"/>
    </location>
</feature>
<dbReference type="Proteomes" id="UP001429564">
    <property type="component" value="Unassembled WGS sequence"/>
</dbReference>
<protein>
    <submittedName>
        <fullName evidence="2">Uncharacterized protein</fullName>
    </submittedName>
</protein>
<evidence type="ECO:0000313" key="3">
    <source>
        <dbReference type="Proteomes" id="UP001429564"/>
    </source>
</evidence>
<evidence type="ECO:0000256" key="1">
    <source>
        <dbReference type="SAM" id="MobiDB-lite"/>
    </source>
</evidence>
<gene>
    <name evidence="2" type="ORF">DL239_19370</name>
</gene>
<evidence type="ECO:0000313" key="2">
    <source>
        <dbReference type="EMBL" id="NIZ63129.1"/>
    </source>
</evidence>